<protein>
    <submittedName>
        <fullName evidence="7">Glycosyltransferase</fullName>
    </submittedName>
</protein>
<evidence type="ECO:0000259" key="5">
    <source>
        <dbReference type="Pfam" id="PF04101"/>
    </source>
</evidence>
<keyword evidence="3" id="KW-0328">Glycosyltransferase</keyword>
<dbReference type="PANTHER" id="PTHR43025:SF3">
    <property type="entry name" value="MONOGALACTOSYLDIACYLGLYCEROL SYNTHASE 1, CHLOROPLASTIC"/>
    <property type="match status" value="1"/>
</dbReference>
<evidence type="ECO:0000256" key="3">
    <source>
        <dbReference type="ARBA" id="ARBA00022676"/>
    </source>
</evidence>
<evidence type="ECO:0000313" key="7">
    <source>
        <dbReference type="EMBL" id="QHA01505.1"/>
    </source>
</evidence>
<organism evidence="7 8">
    <name type="scientific">Dehalobacter restrictus</name>
    <dbReference type="NCBI Taxonomy" id="55583"/>
    <lineage>
        <taxon>Bacteria</taxon>
        <taxon>Bacillati</taxon>
        <taxon>Bacillota</taxon>
        <taxon>Clostridia</taxon>
        <taxon>Eubacteriales</taxon>
        <taxon>Desulfitobacteriaceae</taxon>
        <taxon>Dehalobacter</taxon>
    </lineage>
</organism>
<dbReference type="InterPro" id="IPR009695">
    <property type="entry name" value="Diacylglyc_glucosyltr_N"/>
</dbReference>
<dbReference type="SUPFAM" id="SSF53756">
    <property type="entry name" value="UDP-Glycosyltransferase/glycogen phosphorylase"/>
    <property type="match status" value="1"/>
</dbReference>
<sequence length="399" mass="44489">MTPNEESVWKGKKEVSGVLIFSSNYGEGHFQAGEALAEAFRHQLSPIEVKHLDFGSFFYFNTDYFMRKAYATMIKKTPKLWRILFEKTAGLTAEDCRKFVRGLETKKLLDCIWKFNPDVIVSTHFIPAAILGELKLKGLLSVPLVTVVTDYLVHGVWIHSGTDKYIVGCKDACTRLVEAGIAPQNVIQSGIPLRLRFEEPMQKSAAKQKLRLDLDRKTVLIMGLNGKPVSNVSELKDIVRNLAQDISAQLLVVCGYNKELYHALNSEIRETNLCIRLYGHVDNVQELMAASDLMITKGGALTISEALTMGLPLLMYRPIPGHEKGNAYFVEQAGAGKAFGTPDELIRYTVELFKHPARLETMSLAARMILPVNPSQNAAAYILTLGKNIKTNPFKTEAI</sequence>
<dbReference type="PANTHER" id="PTHR43025">
    <property type="entry name" value="MONOGALACTOSYLDIACYLGLYCEROL SYNTHASE"/>
    <property type="match status" value="1"/>
</dbReference>
<evidence type="ECO:0000313" key="8">
    <source>
        <dbReference type="Proteomes" id="UP000430508"/>
    </source>
</evidence>
<evidence type="ECO:0000256" key="1">
    <source>
        <dbReference type="ARBA" id="ARBA00004370"/>
    </source>
</evidence>
<dbReference type="GO" id="GO:0016020">
    <property type="term" value="C:membrane"/>
    <property type="evidence" value="ECO:0007669"/>
    <property type="project" value="UniProtKB-SubCell"/>
</dbReference>
<dbReference type="GO" id="GO:0016758">
    <property type="term" value="F:hexosyltransferase activity"/>
    <property type="evidence" value="ECO:0007669"/>
    <property type="project" value="InterPro"/>
</dbReference>
<keyword evidence="4 7" id="KW-0808">Transferase</keyword>
<dbReference type="InterPro" id="IPR007235">
    <property type="entry name" value="Glyco_trans_28_C"/>
</dbReference>
<reference evidence="7 8" key="1">
    <citation type="submission" date="2019-12" db="EMBL/GenBank/DDBJ databases">
        <title>Sequence classification of anaerobic respiratory reductive dehalogenases: First we see many, then we see few.</title>
        <authorList>
            <person name="Molenda O."/>
            <person name="Puentes Jacome L.A."/>
            <person name="Cao X."/>
            <person name="Nesbo C.L."/>
            <person name="Tang S."/>
            <person name="Morson N."/>
            <person name="Patron J."/>
            <person name="Lomheim L."/>
            <person name="Wishart D.S."/>
            <person name="Edwards E.A."/>
        </authorList>
    </citation>
    <scope>NUCLEOTIDE SEQUENCE [LARGE SCALE GENOMIC DNA]</scope>
    <source>
        <strain evidence="7 8">12DCA</strain>
    </source>
</reference>
<evidence type="ECO:0000256" key="2">
    <source>
        <dbReference type="ARBA" id="ARBA00006962"/>
    </source>
</evidence>
<dbReference type="Gene3D" id="3.40.50.2000">
    <property type="entry name" value="Glycogen Phosphorylase B"/>
    <property type="match status" value="1"/>
</dbReference>
<accession>A0A857DM97</accession>
<proteinExistence type="inferred from homology"/>
<feature type="domain" description="Glycosyl transferase family 28 C-terminal" evidence="5">
    <location>
        <begin position="244"/>
        <end position="366"/>
    </location>
</feature>
<dbReference type="GO" id="GO:0009247">
    <property type="term" value="P:glycolipid biosynthetic process"/>
    <property type="evidence" value="ECO:0007669"/>
    <property type="project" value="InterPro"/>
</dbReference>
<dbReference type="Proteomes" id="UP000430508">
    <property type="component" value="Chromosome"/>
</dbReference>
<comment type="similarity">
    <text evidence="2">Belongs to the glycosyltransferase 28 family.</text>
</comment>
<evidence type="ECO:0000256" key="4">
    <source>
        <dbReference type="ARBA" id="ARBA00022679"/>
    </source>
</evidence>
<dbReference type="InterPro" id="IPR050519">
    <property type="entry name" value="Glycosyltransf_28_UgtP"/>
</dbReference>
<name>A0A857DM97_9FIRM</name>
<dbReference type="Pfam" id="PF04101">
    <property type="entry name" value="Glyco_tran_28_C"/>
    <property type="match status" value="1"/>
</dbReference>
<dbReference type="EMBL" id="CP046996">
    <property type="protein sequence ID" value="QHA01505.1"/>
    <property type="molecule type" value="Genomic_DNA"/>
</dbReference>
<gene>
    <name evidence="7" type="ORF">GQ588_13060</name>
</gene>
<evidence type="ECO:0000259" key="6">
    <source>
        <dbReference type="Pfam" id="PF06925"/>
    </source>
</evidence>
<dbReference type="AlphaFoldDB" id="A0A857DM97"/>
<dbReference type="Pfam" id="PF06925">
    <property type="entry name" value="MGDG_synth"/>
    <property type="match status" value="1"/>
</dbReference>
<comment type="subcellular location">
    <subcellularLocation>
        <location evidence="1">Membrane</location>
    </subcellularLocation>
</comment>
<feature type="domain" description="Diacylglycerol glucosyltransferase N-terminal" evidence="6">
    <location>
        <begin position="29"/>
        <end position="192"/>
    </location>
</feature>